<comment type="caution">
    <text evidence="1">The sequence shown here is derived from an EMBL/GenBank/DDBJ whole genome shotgun (WGS) entry which is preliminary data.</text>
</comment>
<accession>A0ACC1B085</accession>
<dbReference type="EMBL" id="CM047903">
    <property type="protein sequence ID" value="KAJ0092243.1"/>
    <property type="molecule type" value="Genomic_DNA"/>
</dbReference>
<gene>
    <name evidence="1" type="ORF">Patl1_26492</name>
</gene>
<organism evidence="1 2">
    <name type="scientific">Pistacia atlantica</name>
    <dbReference type="NCBI Taxonomy" id="434234"/>
    <lineage>
        <taxon>Eukaryota</taxon>
        <taxon>Viridiplantae</taxon>
        <taxon>Streptophyta</taxon>
        <taxon>Embryophyta</taxon>
        <taxon>Tracheophyta</taxon>
        <taxon>Spermatophyta</taxon>
        <taxon>Magnoliopsida</taxon>
        <taxon>eudicotyledons</taxon>
        <taxon>Gunneridae</taxon>
        <taxon>Pentapetalae</taxon>
        <taxon>rosids</taxon>
        <taxon>malvids</taxon>
        <taxon>Sapindales</taxon>
        <taxon>Anacardiaceae</taxon>
        <taxon>Pistacia</taxon>
    </lineage>
</organism>
<evidence type="ECO:0000313" key="2">
    <source>
        <dbReference type="Proteomes" id="UP001164250"/>
    </source>
</evidence>
<dbReference type="Proteomes" id="UP001164250">
    <property type="component" value="Chromosome 7"/>
</dbReference>
<evidence type="ECO:0000313" key="1">
    <source>
        <dbReference type="EMBL" id="KAJ0092243.1"/>
    </source>
</evidence>
<protein>
    <submittedName>
        <fullName evidence="1">Uncharacterized protein</fullName>
    </submittedName>
</protein>
<reference evidence="2" key="1">
    <citation type="journal article" date="2023" name="G3 (Bethesda)">
        <title>Genome assembly and association tests identify interacting loci associated with vigor, precocity, and sex in interspecific pistachio rootstocks.</title>
        <authorList>
            <person name="Palmer W."/>
            <person name="Jacygrad E."/>
            <person name="Sagayaradj S."/>
            <person name="Cavanaugh K."/>
            <person name="Han R."/>
            <person name="Bertier L."/>
            <person name="Beede B."/>
            <person name="Kafkas S."/>
            <person name="Golino D."/>
            <person name="Preece J."/>
            <person name="Michelmore R."/>
        </authorList>
    </citation>
    <scope>NUCLEOTIDE SEQUENCE [LARGE SCALE GENOMIC DNA]</scope>
</reference>
<name>A0ACC1B085_9ROSI</name>
<sequence length="68" mass="7621">MAFCFTAALEISLQYVHNQFHLPLSFHVLSFLVMLTSSLLFVAKFIGLKFILGNATPTTLSHKLLLQP</sequence>
<keyword evidence="2" id="KW-1185">Reference proteome</keyword>
<proteinExistence type="predicted"/>